<gene>
    <name evidence="15" type="ORF">W97_06104</name>
</gene>
<feature type="coiled-coil region" evidence="12">
    <location>
        <begin position="356"/>
        <end position="524"/>
    </location>
</feature>
<keyword evidence="7" id="KW-0067">ATP-binding</keyword>
<dbReference type="SUPFAM" id="SSF52540">
    <property type="entry name" value="P-loop containing nucleoside triphosphate hydrolases"/>
    <property type="match status" value="1"/>
</dbReference>
<dbReference type="eggNOG" id="KOG0250">
    <property type="taxonomic scope" value="Eukaryota"/>
</dbReference>
<sequence>MVGPRIPSKRARAAIEDDVSELYDVQASSSNARRASNKKQRLAVANEDDTSDPYSSDRSDERGDRRDGYTISESEEEEEEEEDTDIDELEEEGDIQATQRYVYDRMRERKQAQNMPAESAIIEEVRCYNFMCHSKLEVHFGPLINFIIGHNGSGKSAVLTALTLCLGAKATSTNRGQNLKSFVKEGQEHATLSVKIKNQGPNAFKSDIYGKSIIVERHFSRNGGSGFKLKNAKDKLISSKRADLNDILDHYQLQIDNPMNVLSQDMARQFLNHSNPRDKYKFFIKGTQLEELDHSYREIEQRLDESEVKLVAREEDVKAFAKKKDDAMKKMEHADRQQALQRKIDNYGHQMAWAQVEEQEQKLREIDQQIQQESDKVAQCAREADRASDTYDRAAQVLDKMQEEEIQIRAGKEEPEERLNQVKEQFDSNKEELRSTLLQQRDIGGELRQSKAAMAKIRKEIADERQRREGASGVSHTQKLEEIQDARVAADEAKAEFEAHGQGVERLEENRTQAQQRVRQLEPSKLAKEQEVQECQALIRNLTQGQGQWMNAYDPKLGTLLRAIENERGFLEKPAGPLGRHIRLLRPQWSSVLESSLGAHLNAFVVTSKQDQTLLSGLMQRTQCHSTIFIGKSTPIDTSRNEPEAHLDTWMRVLKFDNDAVRNQLIINQSIEQTVLIEKRRDAMDFMYSGARPVNVKVCMCLNDESKRGWGLRLTYSGAGSEKIDPVAAYTKRPRMQTDVEAQVQLETEKLQHLRRALSEAEQALREARIAVKQCDQALVQHRRQQKDLQLRSQQADELWERLNDELEAEMPSDGKIEALETQLQETQEGEEFQENAFQDAVDQRDRINQKQRELKTQMDEIQTEITTIDEHLNKVSLKVQQLSEKRQKALYDKNRALQATDDARLNKQAFEERRQEQADRVTEFDGQARQVSGGVRVPVDPNETTNSLDKKLERLINERDEAQRRLGGTREELATRALEASAIYETALRRLRVVEKVVQSLKYANSRRRVRWNKFRHYIANRARVTFAYLLAERKFRGSLNVDHVNKLLDIQVEPDITKASDKGRQTKTLSGGEKSFSTICLLLSLWDAMGSPIRCLDEFDVFMDNVNRDVSMRMIIEAARAAVSRQFVFITPQAMGNANMANDVKIIKMSDPERGQTTLPFGG</sequence>
<dbReference type="GO" id="GO:0005524">
    <property type="term" value="F:ATP binding"/>
    <property type="evidence" value="ECO:0007669"/>
    <property type="project" value="UniProtKB-KW"/>
</dbReference>
<dbReference type="Gene3D" id="3.40.50.300">
    <property type="entry name" value="P-loop containing nucleotide triphosphate hydrolases"/>
    <property type="match status" value="2"/>
</dbReference>
<dbReference type="Proteomes" id="UP000016924">
    <property type="component" value="Unassembled WGS sequence"/>
</dbReference>
<evidence type="ECO:0000259" key="14">
    <source>
        <dbReference type="Pfam" id="PF02463"/>
    </source>
</evidence>
<dbReference type="GO" id="GO:0000724">
    <property type="term" value="P:double-strand break repair via homologous recombination"/>
    <property type="evidence" value="ECO:0007669"/>
    <property type="project" value="TreeGrafter"/>
</dbReference>
<dbReference type="OMA" id="MCHDHFY"/>
<dbReference type="HOGENOM" id="CLU_009063_0_0_1"/>
<evidence type="ECO:0000313" key="15">
    <source>
        <dbReference type="EMBL" id="EON66988.1"/>
    </source>
</evidence>
<keyword evidence="16" id="KW-1185">Reference proteome</keyword>
<comment type="similarity">
    <text evidence="3">Belongs to the SMC family. SMC6 subfamily.</text>
</comment>
<dbReference type="EMBL" id="JH767584">
    <property type="protein sequence ID" value="EON66988.1"/>
    <property type="molecule type" value="Genomic_DNA"/>
</dbReference>
<dbReference type="GO" id="GO:0030915">
    <property type="term" value="C:Smc5-Smc6 complex"/>
    <property type="evidence" value="ECO:0007669"/>
    <property type="project" value="TreeGrafter"/>
</dbReference>
<dbReference type="Pfam" id="PF02463">
    <property type="entry name" value="SMC_N"/>
    <property type="match status" value="1"/>
</dbReference>
<evidence type="ECO:0000256" key="2">
    <source>
        <dbReference type="ARBA" id="ARBA00004286"/>
    </source>
</evidence>
<evidence type="ECO:0000256" key="8">
    <source>
        <dbReference type="ARBA" id="ARBA00023054"/>
    </source>
</evidence>
<reference evidence="16" key="1">
    <citation type="submission" date="2012-06" db="EMBL/GenBank/DDBJ databases">
        <title>The genome sequence of Coniosporium apollinis CBS 100218.</title>
        <authorList>
            <consortium name="The Broad Institute Genome Sequencing Platform"/>
            <person name="Cuomo C."/>
            <person name="Gorbushina A."/>
            <person name="Noack S."/>
            <person name="Walker B."/>
            <person name="Young S.K."/>
            <person name="Zeng Q."/>
            <person name="Gargeya S."/>
            <person name="Fitzgerald M."/>
            <person name="Haas B."/>
            <person name="Abouelleil A."/>
            <person name="Alvarado L."/>
            <person name="Arachchi H.M."/>
            <person name="Berlin A.M."/>
            <person name="Chapman S.B."/>
            <person name="Goldberg J."/>
            <person name="Griggs A."/>
            <person name="Gujja S."/>
            <person name="Hansen M."/>
            <person name="Howarth C."/>
            <person name="Imamovic A."/>
            <person name="Larimer J."/>
            <person name="McCowan C."/>
            <person name="Montmayeur A."/>
            <person name="Murphy C."/>
            <person name="Neiman D."/>
            <person name="Pearson M."/>
            <person name="Priest M."/>
            <person name="Roberts A."/>
            <person name="Saif S."/>
            <person name="Shea T."/>
            <person name="Sisk P."/>
            <person name="Sykes S."/>
            <person name="Wortman J."/>
            <person name="Nusbaum C."/>
            <person name="Birren B."/>
        </authorList>
    </citation>
    <scope>NUCLEOTIDE SEQUENCE [LARGE SCALE GENOMIC DNA]</scope>
    <source>
        <strain evidence="16">CBS 100218</strain>
    </source>
</reference>
<feature type="coiled-coil region" evidence="12">
    <location>
        <begin position="289"/>
        <end position="316"/>
    </location>
</feature>
<evidence type="ECO:0000256" key="1">
    <source>
        <dbReference type="ARBA" id="ARBA00004123"/>
    </source>
</evidence>
<feature type="coiled-coil region" evidence="12">
    <location>
        <begin position="817"/>
        <end position="865"/>
    </location>
</feature>
<dbReference type="GeneID" id="19903415"/>
<dbReference type="InterPro" id="IPR027417">
    <property type="entry name" value="P-loop_NTPase"/>
</dbReference>
<evidence type="ECO:0000256" key="9">
    <source>
        <dbReference type="ARBA" id="ARBA00023172"/>
    </source>
</evidence>
<dbReference type="AlphaFoldDB" id="R7YYR4"/>
<feature type="coiled-coil region" evidence="12">
    <location>
        <begin position="744"/>
        <end position="778"/>
    </location>
</feature>
<dbReference type="STRING" id="1168221.R7YYR4"/>
<dbReference type="PANTHER" id="PTHR19306">
    <property type="entry name" value="STRUCTURAL MAINTENANCE OF CHROMOSOMES 5,6 SMC5, SMC6"/>
    <property type="match status" value="1"/>
</dbReference>
<dbReference type="PANTHER" id="PTHR19306:SF6">
    <property type="entry name" value="STRUCTURAL MAINTENANCE OF CHROMOSOMES PROTEIN 6"/>
    <property type="match status" value="1"/>
</dbReference>
<dbReference type="InterPro" id="IPR003395">
    <property type="entry name" value="RecF/RecN/SMC_N"/>
</dbReference>
<evidence type="ECO:0000256" key="5">
    <source>
        <dbReference type="ARBA" id="ARBA00022741"/>
    </source>
</evidence>
<evidence type="ECO:0000256" key="10">
    <source>
        <dbReference type="ARBA" id="ARBA00023204"/>
    </source>
</evidence>
<keyword evidence="6" id="KW-0227">DNA damage</keyword>
<keyword evidence="9" id="KW-0233">DNA recombination</keyword>
<dbReference type="OrthoDB" id="10072614at2759"/>
<protein>
    <recommendedName>
        <fullName evidence="14">RecF/RecN/SMC N-terminal domain-containing protein</fullName>
    </recommendedName>
</protein>
<keyword evidence="5" id="KW-0547">Nucleotide-binding</keyword>
<keyword evidence="11" id="KW-0539">Nucleus</keyword>
<evidence type="ECO:0000256" key="6">
    <source>
        <dbReference type="ARBA" id="ARBA00022763"/>
    </source>
</evidence>
<evidence type="ECO:0000256" key="4">
    <source>
        <dbReference type="ARBA" id="ARBA00022454"/>
    </source>
</evidence>
<dbReference type="GO" id="GO:0005634">
    <property type="term" value="C:nucleus"/>
    <property type="evidence" value="ECO:0007669"/>
    <property type="project" value="UniProtKB-SubCell"/>
</dbReference>
<evidence type="ECO:0000256" key="3">
    <source>
        <dbReference type="ARBA" id="ARBA00006793"/>
    </source>
</evidence>
<organism evidence="15 16">
    <name type="scientific">Coniosporium apollinis (strain CBS 100218)</name>
    <name type="common">Rock-inhabiting black yeast</name>
    <dbReference type="NCBI Taxonomy" id="1168221"/>
    <lineage>
        <taxon>Eukaryota</taxon>
        <taxon>Fungi</taxon>
        <taxon>Dikarya</taxon>
        <taxon>Ascomycota</taxon>
        <taxon>Pezizomycotina</taxon>
        <taxon>Dothideomycetes</taxon>
        <taxon>Dothideomycetes incertae sedis</taxon>
        <taxon>Coniosporium</taxon>
    </lineage>
</organism>
<dbReference type="RefSeq" id="XP_007782305.1">
    <property type="nucleotide sequence ID" value="XM_007784115.1"/>
</dbReference>
<dbReference type="GO" id="GO:0035861">
    <property type="term" value="C:site of double-strand break"/>
    <property type="evidence" value="ECO:0007669"/>
    <property type="project" value="TreeGrafter"/>
</dbReference>
<evidence type="ECO:0000256" key="7">
    <source>
        <dbReference type="ARBA" id="ARBA00022840"/>
    </source>
</evidence>
<evidence type="ECO:0000313" key="16">
    <source>
        <dbReference type="Proteomes" id="UP000016924"/>
    </source>
</evidence>
<keyword evidence="8 12" id="KW-0175">Coiled coil</keyword>
<accession>R7YYR4</accession>
<feature type="region of interest" description="Disordered" evidence="13">
    <location>
        <begin position="26"/>
        <end position="98"/>
    </location>
</feature>
<keyword evidence="10" id="KW-0234">DNA repair</keyword>
<feature type="compositionally biased region" description="Basic and acidic residues" evidence="13">
    <location>
        <begin position="55"/>
        <end position="68"/>
    </location>
</feature>
<comment type="subcellular location">
    <subcellularLocation>
        <location evidence="2">Chromosome</location>
    </subcellularLocation>
    <subcellularLocation>
        <location evidence="1">Nucleus</location>
    </subcellularLocation>
</comment>
<evidence type="ECO:0000256" key="12">
    <source>
        <dbReference type="SAM" id="Coils"/>
    </source>
</evidence>
<dbReference type="GO" id="GO:0003684">
    <property type="term" value="F:damaged DNA binding"/>
    <property type="evidence" value="ECO:0007669"/>
    <property type="project" value="TreeGrafter"/>
</dbReference>
<feature type="compositionally biased region" description="Acidic residues" evidence="13">
    <location>
        <begin position="73"/>
        <end position="94"/>
    </location>
</feature>
<feature type="domain" description="RecF/RecN/SMC N-terminal" evidence="14">
    <location>
        <begin position="122"/>
        <end position="1148"/>
    </location>
</feature>
<evidence type="ECO:0000256" key="11">
    <source>
        <dbReference type="ARBA" id="ARBA00023242"/>
    </source>
</evidence>
<name>R7YYR4_CONA1</name>
<feature type="coiled-coil region" evidence="12">
    <location>
        <begin position="946"/>
        <end position="973"/>
    </location>
</feature>
<proteinExistence type="inferred from homology"/>
<dbReference type="GO" id="GO:0003697">
    <property type="term" value="F:single-stranded DNA binding"/>
    <property type="evidence" value="ECO:0007669"/>
    <property type="project" value="TreeGrafter"/>
</dbReference>
<keyword evidence="4" id="KW-0158">Chromosome</keyword>
<evidence type="ECO:0000256" key="13">
    <source>
        <dbReference type="SAM" id="MobiDB-lite"/>
    </source>
</evidence>